<dbReference type="RefSeq" id="WP_181761393.1">
    <property type="nucleotide sequence ID" value="NZ_BMCR01000001.1"/>
</dbReference>
<comment type="caution">
    <text evidence="3">The sequence shown here is derived from an EMBL/GenBank/DDBJ whole genome shotgun (WGS) entry which is preliminary data.</text>
</comment>
<name>A0A838Y1Y1_9HYPH</name>
<evidence type="ECO:0000313" key="3">
    <source>
        <dbReference type="EMBL" id="MBA4613204.1"/>
    </source>
</evidence>
<dbReference type="Pfam" id="PF01471">
    <property type="entry name" value="PG_binding_1"/>
    <property type="match status" value="1"/>
</dbReference>
<sequence>MVEGGECVRRDSRACSFPFVYSANQGRCVCAEGYRPYGAGCAPERPRPTPQDNITWIQSCLNAAGYNAGTVDGLAGRRTRSAWEEFRSAAGLGDARVPYTDPETLAALFKACQPEDAGAPPADDGADGSKPDDSEGSTPADDAGNASTPAPAPVPADPSALGEFAPDRAQCATGKLYTLLTAQGASVEPCGRACIPPPEGLDDAQLQERAEAQGITWCQSCISVGSLGLLCPEPEDTSAGEAGSGEAPAAQ</sequence>
<evidence type="ECO:0000259" key="2">
    <source>
        <dbReference type="Pfam" id="PF01471"/>
    </source>
</evidence>
<evidence type="ECO:0000313" key="4">
    <source>
        <dbReference type="Proteomes" id="UP000559404"/>
    </source>
</evidence>
<protein>
    <submittedName>
        <fullName evidence="3">Peptidoglycan-binding protein</fullName>
    </submittedName>
</protein>
<dbReference type="AlphaFoldDB" id="A0A838Y1Y1"/>
<keyword evidence="4" id="KW-1185">Reference proteome</keyword>
<feature type="region of interest" description="Disordered" evidence="1">
    <location>
        <begin position="114"/>
        <end position="162"/>
    </location>
</feature>
<accession>A0A838Y1Y1</accession>
<dbReference type="InterPro" id="IPR036366">
    <property type="entry name" value="PGBDSf"/>
</dbReference>
<gene>
    <name evidence="3" type="ORF">H1W37_16200</name>
</gene>
<reference evidence="3 4" key="1">
    <citation type="submission" date="2020-07" db="EMBL/GenBank/DDBJ databases">
        <authorList>
            <person name="Li M."/>
        </authorList>
    </citation>
    <scope>NUCLEOTIDE SEQUENCE [LARGE SCALE GENOMIC DNA]</scope>
    <source>
        <strain evidence="3 4">DSM 23284</strain>
    </source>
</reference>
<dbReference type="Gene3D" id="1.10.101.10">
    <property type="entry name" value="PGBD-like superfamily/PGBD"/>
    <property type="match status" value="1"/>
</dbReference>
<organism evidence="3 4">
    <name type="scientific">Stappia taiwanensis</name>
    <dbReference type="NCBI Taxonomy" id="992267"/>
    <lineage>
        <taxon>Bacteria</taxon>
        <taxon>Pseudomonadati</taxon>
        <taxon>Pseudomonadota</taxon>
        <taxon>Alphaproteobacteria</taxon>
        <taxon>Hyphomicrobiales</taxon>
        <taxon>Stappiaceae</taxon>
        <taxon>Stappia</taxon>
    </lineage>
</organism>
<feature type="domain" description="Peptidoglycan binding-like" evidence="2">
    <location>
        <begin position="51"/>
        <end position="93"/>
    </location>
</feature>
<dbReference type="SUPFAM" id="SSF47090">
    <property type="entry name" value="PGBD-like"/>
    <property type="match status" value="1"/>
</dbReference>
<dbReference type="EMBL" id="JACEON010000016">
    <property type="protein sequence ID" value="MBA4613204.1"/>
    <property type="molecule type" value="Genomic_DNA"/>
</dbReference>
<dbReference type="InterPro" id="IPR002477">
    <property type="entry name" value="Peptidoglycan-bd-like"/>
</dbReference>
<proteinExistence type="predicted"/>
<evidence type="ECO:0000256" key="1">
    <source>
        <dbReference type="SAM" id="MobiDB-lite"/>
    </source>
</evidence>
<dbReference type="InterPro" id="IPR036365">
    <property type="entry name" value="PGBD-like_sf"/>
</dbReference>
<reference evidence="3 4" key="2">
    <citation type="submission" date="2020-08" db="EMBL/GenBank/DDBJ databases">
        <title>Stappia taiwanensis sp. nov., isolated from a coastal thermal spring.</title>
        <authorList>
            <person name="Kampfer P."/>
        </authorList>
    </citation>
    <scope>NUCLEOTIDE SEQUENCE [LARGE SCALE GENOMIC DNA]</scope>
    <source>
        <strain evidence="3 4">DSM 23284</strain>
    </source>
</reference>
<dbReference type="Proteomes" id="UP000559404">
    <property type="component" value="Unassembled WGS sequence"/>
</dbReference>